<reference evidence="2 3" key="1">
    <citation type="submission" date="2015-01" db="EMBL/GenBank/DDBJ databases">
        <title>Genome sequencing of Jeotgalibacillus soli.</title>
        <authorList>
            <person name="Goh K.M."/>
            <person name="Chan K.-G."/>
            <person name="Yaakop A.S."/>
            <person name="Ee R."/>
            <person name="Gan H.M."/>
            <person name="Chan C.S."/>
        </authorList>
    </citation>
    <scope>NUCLEOTIDE SEQUENCE [LARGE SCALE GENOMIC DNA]</scope>
    <source>
        <strain evidence="2 3">P9</strain>
    </source>
</reference>
<dbReference type="STRING" id="889306.KP78_37630"/>
<keyword evidence="3" id="KW-1185">Reference proteome</keyword>
<keyword evidence="2" id="KW-0378">Hydrolase</keyword>
<evidence type="ECO:0000256" key="1">
    <source>
        <dbReference type="SAM" id="MobiDB-lite"/>
    </source>
</evidence>
<name>A0A0C2RQB6_9BACL</name>
<dbReference type="OrthoDB" id="2706506at2"/>
<feature type="compositionally biased region" description="Basic and acidic residues" evidence="1">
    <location>
        <begin position="104"/>
        <end position="120"/>
    </location>
</feature>
<dbReference type="GO" id="GO:0016787">
    <property type="term" value="F:hydrolase activity"/>
    <property type="evidence" value="ECO:0007669"/>
    <property type="project" value="UniProtKB-KW"/>
</dbReference>
<feature type="region of interest" description="Disordered" evidence="1">
    <location>
        <begin position="103"/>
        <end position="128"/>
    </location>
</feature>
<organism evidence="2 3">
    <name type="scientific">Jeotgalibacillus soli</name>
    <dbReference type="NCBI Taxonomy" id="889306"/>
    <lineage>
        <taxon>Bacteria</taxon>
        <taxon>Bacillati</taxon>
        <taxon>Bacillota</taxon>
        <taxon>Bacilli</taxon>
        <taxon>Bacillales</taxon>
        <taxon>Caryophanaceae</taxon>
        <taxon>Jeotgalibacillus</taxon>
    </lineage>
</organism>
<dbReference type="EMBL" id="JXRP01000020">
    <property type="protein sequence ID" value="KIL43939.1"/>
    <property type="molecule type" value="Genomic_DNA"/>
</dbReference>
<accession>A0A0C2RQB6</accession>
<dbReference type="AlphaFoldDB" id="A0A0C2RQB6"/>
<evidence type="ECO:0000313" key="3">
    <source>
        <dbReference type="Proteomes" id="UP000031938"/>
    </source>
</evidence>
<dbReference type="Proteomes" id="UP000031938">
    <property type="component" value="Unassembled WGS sequence"/>
</dbReference>
<dbReference type="RefSeq" id="WP_052474924.1">
    <property type="nucleotide sequence ID" value="NZ_JXRP01000020.1"/>
</dbReference>
<dbReference type="PATRIC" id="fig|889306.3.peg.3780"/>
<proteinExistence type="predicted"/>
<gene>
    <name evidence="2" type="ORF">KP78_37630</name>
</gene>
<comment type="caution">
    <text evidence="2">The sequence shown here is derived from an EMBL/GenBank/DDBJ whole genome shotgun (WGS) entry which is preliminary data.</text>
</comment>
<sequence>MDEKHTYYVSVARGEILRSGTDSPYEFLVNATDDEITKLRQLFDANDEVGWDNFYRAHVPYVQYHIDEENRAGDSLLIQIYSFIHEIGDEAAVKHIESMGILPKENESKDRPPYIPRAHDQSAQPESS</sequence>
<evidence type="ECO:0000313" key="2">
    <source>
        <dbReference type="EMBL" id="KIL43939.1"/>
    </source>
</evidence>
<protein>
    <submittedName>
        <fullName evidence="2">Hydrolase</fullName>
    </submittedName>
</protein>